<sequence>MSTCTHACAGGTTMRWVSPKLDQCLDHTERLIGIRPPVEKGQYPQILLAASTTYFFGSVLLMANVRFGASILLMALTVTSLVMNNFWDYSHDPLQQQAEAAHFIKNIGIAGGLIYYLSTSEPFKASQRHPKHVASPQITAANPTS</sequence>
<comment type="caution">
    <text evidence="1">The sequence shown here is derived from an EMBL/GenBank/DDBJ whole genome shotgun (WGS) entry which is preliminary data.</text>
</comment>
<dbReference type="EMBL" id="MU071405">
    <property type="protein sequence ID" value="KAF5826074.1"/>
    <property type="molecule type" value="Genomic_DNA"/>
</dbReference>
<evidence type="ECO:0000313" key="1">
    <source>
        <dbReference type="EMBL" id="KAF5826074.1"/>
    </source>
</evidence>
<reference evidence="1" key="1">
    <citation type="submission" date="2017-08" db="EMBL/GenBank/DDBJ databases">
        <authorList>
            <person name="Polle J.E."/>
            <person name="Barry K."/>
            <person name="Cushman J."/>
            <person name="Schmutz J."/>
            <person name="Tran D."/>
            <person name="Hathwaick L.T."/>
            <person name="Yim W.C."/>
            <person name="Jenkins J."/>
            <person name="Mckie-Krisberg Z.M."/>
            <person name="Prochnik S."/>
            <person name="Lindquist E."/>
            <person name="Dockter R.B."/>
            <person name="Adam C."/>
            <person name="Molina H."/>
            <person name="Bunkerborg J."/>
            <person name="Jin E."/>
            <person name="Buchheim M."/>
            <person name="Magnuson J."/>
        </authorList>
    </citation>
    <scope>NUCLEOTIDE SEQUENCE</scope>
    <source>
        <strain evidence="1">CCAP 19/18</strain>
    </source>
</reference>
<dbReference type="Proteomes" id="UP000815325">
    <property type="component" value="Unassembled WGS sequence"/>
</dbReference>
<organism evidence="1 2">
    <name type="scientific">Dunaliella salina</name>
    <name type="common">Green alga</name>
    <name type="synonym">Protococcus salinus</name>
    <dbReference type="NCBI Taxonomy" id="3046"/>
    <lineage>
        <taxon>Eukaryota</taxon>
        <taxon>Viridiplantae</taxon>
        <taxon>Chlorophyta</taxon>
        <taxon>core chlorophytes</taxon>
        <taxon>Chlorophyceae</taxon>
        <taxon>CS clade</taxon>
        <taxon>Chlamydomonadales</taxon>
        <taxon>Dunaliellaceae</taxon>
        <taxon>Dunaliella</taxon>
    </lineage>
</organism>
<gene>
    <name evidence="1" type="ORF">DUNSADRAFT_4957</name>
</gene>
<dbReference type="Pfam" id="PF05514">
    <property type="entry name" value="HR_lesion"/>
    <property type="match status" value="1"/>
</dbReference>
<keyword evidence="2" id="KW-1185">Reference proteome</keyword>
<evidence type="ECO:0000313" key="2">
    <source>
        <dbReference type="Proteomes" id="UP000815325"/>
    </source>
</evidence>
<dbReference type="InterPro" id="IPR008637">
    <property type="entry name" value="HR_lesion"/>
</dbReference>
<proteinExistence type="predicted"/>
<protein>
    <submittedName>
        <fullName evidence="1">Uncharacterized protein</fullName>
    </submittedName>
</protein>
<accession>A0ABQ7FUJ9</accession>
<name>A0ABQ7FUJ9_DUNSA</name>